<dbReference type="EMBL" id="CP109441">
    <property type="protein sequence ID" value="WUV44795.1"/>
    <property type="molecule type" value="Genomic_DNA"/>
</dbReference>
<reference evidence="3" key="1">
    <citation type="submission" date="2022-10" db="EMBL/GenBank/DDBJ databases">
        <title>The complete genomes of actinobacterial strains from the NBC collection.</title>
        <authorList>
            <person name="Joergensen T.S."/>
            <person name="Alvarez Arevalo M."/>
            <person name="Sterndorff E.B."/>
            <person name="Faurdal D."/>
            <person name="Vuksanovic O."/>
            <person name="Mourched A.-S."/>
            <person name="Charusanti P."/>
            <person name="Shaw S."/>
            <person name="Blin K."/>
            <person name="Weber T."/>
        </authorList>
    </citation>
    <scope>NUCLEOTIDE SEQUENCE</scope>
    <source>
        <strain evidence="3">NBC_01482</strain>
    </source>
</reference>
<dbReference type="PANTHER" id="PTHR30143:SF0">
    <property type="entry name" value="2-KETO-4-PENTENOATE HYDRATASE"/>
    <property type="match status" value="1"/>
</dbReference>
<evidence type="ECO:0000313" key="3">
    <source>
        <dbReference type="EMBL" id="WUV44795.1"/>
    </source>
</evidence>
<accession>A0ABZ1YS62</accession>
<dbReference type="SUPFAM" id="SSF56529">
    <property type="entry name" value="FAH"/>
    <property type="match status" value="1"/>
</dbReference>
<feature type="domain" description="Fumarylacetoacetase-like C-terminal" evidence="2">
    <location>
        <begin position="105"/>
        <end position="263"/>
    </location>
</feature>
<dbReference type="Gene3D" id="3.90.850.10">
    <property type="entry name" value="Fumarylacetoacetase-like, C-terminal domain"/>
    <property type="match status" value="1"/>
</dbReference>
<dbReference type="InterPro" id="IPR011234">
    <property type="entry name" value="Fumarylacetoacetase-like_C"/>
</dbReference>
<dbReference type="Pfam" id="PF01557">
    <property type="entry name" value="FAA_hydrolase"/>
    <property type="match status" value="1"/>
</dbReference>
<keyword evidence="4" id="KW-1185">Reference proteome</keyword>
<dbReference type="PANTHER" id="PTHR30143">
    <property type="entry name" value="ACID HYDRATASE"/>
    <property type="match status" value="1"/>
</dbReference>
<dbReference type="GO" id="GO:0016787">
    <property type="term" value="F:hydrolase activity"/>
    <property type="evidence" value="ECO:0007669"/>
    <property type="project" value="UniProtKB-KW"/>
</dbReference>
<proteinExistence type="predicted"/>
<evidence type="ECO:0000256" key="1">
    <source>
        <dbReference type="ARBA" id="ARBA00023239"/>
    </source>
</evidence>
<evidence type="ECO:0000259" key="2">
    <source>
        <dbReference type="Pfam" id="PF01557"/>
    </source>
</evidence>
<evidence type="ECO:0000313" key="4">
    <source>
        <dbReference type="Proteomes" id="UP001432062"/>
    </source>
</evidence>
<keyword evidence="1" id="KW-0456">Lyase</keyword>
<dbReference type="RefSeq" id="WP_327100379.1">
    <property type="nucleotide sequence ID" value="NZ_CP109149.1"/>
</dbReference>
<keyword evidence="3" id="KW-0378">Hydrolase</keyword>
<dbReference type="Proteomes" id="UP001432062">
    <property type="component" value="Chromosome"/>
</dbReference>
<gene>
    <name evidence="3" type="ORF">OG563_37545</name>
</gene>
<protein>
    <submittedName>
        <fullName evidence="3">Fumarylacetoacetate hydrolase family protein</fullName>
    </submittedName>
</protein>
<dbReference type="InterPro" id="IPR036663">
    <property type="entry name" value="Fumarylacetoacetase_C_sf"/>
</dbReference>
<dbReference type="InterPro" id="IPR050772">
    <property type="entry name" value="Hydratase-Decarb/MhpD_sf"/>
</dbReference>
<organism evidence="3 4">
    <name type="scientific">Nocardia vinacea</name>
    <dbReference type="NCBI Taxonomy" id="96468"/>
    <lineage>
        <taxon>Bacteria</taxon>
        <taxon>Bacillati</taxon>
        <taxon>Actinomycetota</taxon>
        <taxon>Actinomycetes</taxon>
        <taxon>Mycobacteriales</taxon>
        <taxon>Nocardiaceae</taxon>
        <taxon>Nocardia</taxon>
    </lineage>
</organism>
<sequence>MSTTEIDANIVGLAADRITGAIRELRPVPPVRDLIGVGDIALAYAVQEELIRRREAAGGVVVGRKIGLTSPAVQQQLGVDQPDFGVLLADMDVSGAAEIPSRKLLQPKAEAEVAFVLKSDMAEGELDDAQIRAAVDYAVAALEIVDSRIADWDITISDTVADNASSGLFVLAETRLTLDEFTPREVTMRMYADDELVSEGTGAACLGDPLNALAWLARTAREYGNPLRAGQIILSGALGPMVPAPPGTRIRADIGPLGSVSATFSPKEGQ</sequence>
<name>A0ABZ1YS62_9NOCA</name>